<dbReference type="SUPFAM" id="SSF101941">
    <property type="entry name" value="NAC domain"/>
    <property type="match status" value="1"/>
</dbReference>
<comment type="subcellular location">
    <subcellularLocation>
        <location evidence="1">Nucleus</location>
    </subcellularLocation>
</comment>
<dbReference type="PROSITE" id="PS51005">
    <property type="entry name" value="NAC"/>
    <property type="match status" value="1"/>
</dbReference>
<sequence length="521" mass="60065">MVITRRSQIPGSRFKPKKVELVDHYLRRKIEEGKSYSFIPEIDVYEKEPWLLQHVRHFRTKKNVWFYFVTRQLAGNKKKTNSTRINRKVGGGRWKTNGLLKTVKDGNGVKIGSKQLITFNFKTNIEDTTDKATGWVMHEYLLNKPGFQELALCRIKFKPGNDDARYAPRLESIVVGLPQPQPQPPLGEDLHVAEEVQYNETPHPQHQDFGSCGQFVGVHQQNDILGPYSAQAYDPSQFSMEAQQLCEAQYQQWLVEQQQWNVNSGLYSAQPHDPSQLSMEMQQLLDPQYQQNQLIEQPNHQFSEYSGPYSTQPHDQNHHNVEGIEKKEEDWDFLISLVNFEGLLEDTDLSEFPMEFSTEQQQQDLIIGQNTQFSSHLPYMMNLEEHQYTHPYHQLFGQNYDLSLMVPMETQNQDNATHLSSQFPFMMNQAMEEEQYAQSYHQYFGQSNGLLLVPMETQNQENVIGNSTEVQEQPCEQATDRPINQGIDEPHGGIAGSSTHNQLIQQLLGVEAAMSGHDMVC</sequence>
<evidence type="ECO:0000259" key="6">
    <source>
        <dbReference type="PROSITE" id="PS51005"/>
    </source>
</evidence>
<dbReference type="Proteomes" id="UP001558713">
    <property type="component" value="Unassembled WGS sequence"/>
</dbReference>
<evidence type="ECO:0000256" key="2">
    <source>
        <dbReference type="ARBA" id="ARBA00023015"/>
    </source>
</evidence>
<comment type="caution">
    <text evidence="7">The sequence shown here is derived from an EMBL/GenBank/DDBJ whole genome shotgun (WGS) entry which is preliminary data.</text>
</comment>
<evidence type="ECO:0000256" key="5">
    <source>
        <dbReference type="ARBA" id="ARBA00023242"/>
    </source>
</evidence>
<dbReference type="GO" id="GO:0005634">
    <property type="term" value="C:nucleus"/>
    <property type="evidence" value="ECO:0007669"/>
    <property type="project" value="UniProtKB-SubCell"/>
</dbReference>
<accession>A0ABD1AII1</accession>
<evidence type="ECO:0000256" key="4">
    <source>
        <dbReference type="ARBA" id="ARBA00023163"/>
    </source>
</evidence>
<feature type="domain" description="NAC" evidence="6">
    <location>
        <begin position="8"/>
        <end position="158"/>
    </location>
</feature>
<evidence type="ECO:0000256" key="1">
    <source>
        <dbReference type="ARBA" id="ARBA00004123"/>
    </source>
</evidence>
<gene>
    <name evidence="7" type="ORF">V5N11_011122</name>
</gene>
<organism evidence="7 8">
    <name type="scientific">Cardamine amara subsp. amara</name>
    <dbReference type="NCBI Taxonomy" id="228776"/>
    <lineage>
        <taxon>Eukaryota</taxon>
        <taxon>Viridiplantae</taxon>
        <taxon>Streptophyta</taxon>
        <taxon>Embryophyta</taxon>
        <taxon>Tracheophyta</taxon>
        <taxon>Spermatophyta</taxon>
        <taxon>Magnoliopsida</taxon>
        <taxon>eudicotyledons</taxon>
        <taxon>Gunneridae</taxon>
        <taxon>Pentapetalae</taxon>
        <taxon>rosids</taxon>
        <taxon>malvids</taxon>
        <taxon>Brassicales</taxon>
        <taxon>Brassicaceae</taxon>
        <taxon>Cardamineae</taxon>
        <taxon>Cardamine</taxon>
    </lineage>
</organism>
<proteinExistence type="predicted"/>
<dbReference type="GO" id="GO:0003677">
    <property type="term" value="F:DNA binding"/>
    <property type="evidence" value="ECO:0007669"/>
    <property type="project" value="UniProtKB-KW"/>
</dbReference>
<evidence type="ECO:0000313" key="7">
    <source>
        <dbReference type="EMBL" id="KAL1206258.1"/>
    </source>
</evidence>
<name>A0ABD1AII1_CARAN</name>
<keyword evidence="8" id="KW-1185">Reference proteome</keyword>
<dbReference type="InterPro" id="IPR036093">
    <property type="entry name" value="NAC_dom_sf"/>
</dbReference>
<protein>
    <submittedName>
        <fullName evidence="7">NAC domain-containing protein 74</fullName>
    </submittedName>
</protein>
<keyword evidence="4" id="KW-0804">Transcription</keyword>
<keyword evidence="5" id="KW-0539">Nucleus</keyword>
<dbReference type="AlphaFoldDB" id="A0ABD1AII1"/>
<dbReference type="EMBL" id="JBANAX010000505">
    <property type="protein sequence ID" value="KAL1206258.1"/>
    <property type="molecule type" value="Genomic_DNA"/>
</dbReference>
<keyword evidence="2" id="KW-0805">Transcription regulation</keyword>
<dbReference type="InterPro" id="IPR003441">
    <property type="entry name" value="NAC-dom"/>
</dbReference>
<evidence type="ECO:0000256" key="3">
    <source>
        <dbReference type="ARBA" id="ARBA00023125"/>
    </source>
</evidence>
<reference evidence="7 8" key="1">
    <citation type="submission" date="2024-04" db="EMBL/GenBank/DDBJ databases">
        <title>Genome assembly C_amara_ONT_v2.</title>
        <authorList>
            <person name="Yant L."/>
            <person name="Moore C."/>
            <person name="Slenker M."/>
        </authorList>
    </citation>
    <scope>NUCLEOTIDE SEQUENCE [LARGE SCALE GENOMIC DNA]</scope>
    <source>
        <tissue evidence="7">Leaf</tissue>
    </source>
</reference>
<keyword evidence="3" id="KW-0238">DNA-binding</keyword>
<evidence type="ECO:0000313" key="8">
    <source>
        <dbReference type="Proteomes" id="UP001558713"/>
    </source>
</evidence>
<dbReference type="Pfam" id="PF02365">
    <property type="entry name" value="NAM"/>
    <property type="match status" value="1"/>
</dbReference>
<dbReference type="PANTHER" id="PTHR31989">
    <property type="entry name" value="NAC DOMAIN-CONTAINING PROTEIN 82-RELATED"/>
    <property type="match status" value="1"/>
</dbReference>
<dbReference type="Gene3D" id="2.170.150.80">
    <property type="entry name" value="NAC domain"/>
    <property type="match status" value="1"/>
</dbReference>